<feature type="compositionally biased region" description="Basic and acidic residues" evidence="9">
    <location>
        <begin position="470"/>
        <end position="484"/>
    </location>
</feature>
<organism evidence="12">
    <name type="scientific">Trypanosoma brucei</name>
    <dbReference type="NCBI Taxonomy" id="5691"/>
    <lineage>
        <taxon>Eukaryota</taxon>
        <taxon>Discoba</taxon>
        <taxon>Euglenozoa</taxon>
        <taxon>Kinetoplastea</taxon>
        <taxon>Metakinetoplastina</taxon>
        <taxon>Trypanosomatida</taxon>
        <taxon>Trypanosomatidae</taxon>
        <taxon>Trypanosoma</taxon>
    </lineage>
</organism>
<dbReference type="InterPro" id="IPR027446">
    <property type="entry name" value="VSG_C_dom_sf"/>
</dbReference>
<reference evidence="12" key="1">
    <citation type="submission" date="2016-08" db="EMBL/GenBank/DDBJ databases">
        <title>VSG repertoire of Trypanosoma brucei EATRO 1125.</title>
        <authorList>
            <person name="Cross G.A."/>
        </authorList>
    </citation>
    <scope>NUCLEOTIDE SEQUENCE</scope>
    <source>
        <strain evidence="12">EATRO 1125</strain>
    </source>
</reference>
<feature type="domain" description="Trypanosome variant surface glycoprotein B-type N-terminal" evidence="11">
    <location>
        <begin position="18"/>
        <end position="372"/>
    </location>
</feature>
<dbReference type="Gene3D" id="4.10.110.20">
    <property type="entry name" value="Variant surface glycoprotein MITAT 1.2, VSG 221, C-terminal domain"/>
    <property type="match status" value="1"/>
</dbReference>
<proteinExistence type="predicted"/>
<dbReference type="VEuPathDB" id="TriTrypDB:Tb10.v4.0089"/>
<evidence type="ECO:0000259" key="10">
    <source>
        <dbReference type="Pfam" id="PF10659"/>
    </source>
</evidence>
<evidence type="ECO:0000256" key="5">
    <source>
        <dbReference type="ARBA" id="ARBA00022729"/>
    </source>
</evidence>
<evidence type="ECO:0000313" key="12">
    <source>
        <dbReference type="EMBL" id="APD72636.1"/>
    </source>
</evidence>
<dbReference type="SUPFAM" id="SSF118251">
    <property type="entry name" value="Variant surface glycoprotein MITAT 1.2, VSG 221, C-terminal domain"/>
    <property type="match status" value="1"/>
</dbReference>
<keyword evidence="4" id="KW-0336">GPI-anchor</keyword>
<evidence type="ECO:0000256" key="6">
    <source>
        <dbReference type="ARBA" id="ARBA00023136"/>
    </source>
</evidence>
<dbReference type="GO" id="GO:0005886">
    <property type="term" value="C:plasma membrane"/>
    <property type="evidence" value="ECO:0007669"/>
    <property type="project" value="UniProtKB-SubCell"/>
</dbReference>
<keyword evidence="6" id="KW-0472">Membrane</keyword>
<dbReference type="GO" id="GO:0098552">
    <property type="term" value="C:side of membrane"/>
    <property type="evidence" value="ECO:0007669"/>
    <property type="project" value="UniProtKB-KW"/>
</dbReference>
<protein>
    <submittedName>
        <fullName evidence="12">Variant surface glycoprotein 1125.169</fullName>
    </submittedName>
</protein>
<dbReference type="Pfam" id="PF13206">
    <property type="entry name" value="VSG_B"/>
    <property type="match status" value="1"/>
</dbReference>
<evidence type="ECO:0000256" key="4">
    <source>
        <dbReference type="ARBA" id="ARBA00022622"/>
    </source>
</evidence>
<evidence type="ECO:0000259" key="11">
    <source>
        <dbReference type="Pfam" id="PF13206"/>
    </source>
</evidence>
<comment type="function">
    <text evidence="1">VSG forms a coat on the surface of the parasite. The trypanosome evades the immune response of the host by expressing a series of antigenically distinct VSGs from an estimated 1000 VSG genes.</text>
</comment>
<keyword evidence="3" id="KW-1003">Cell membrane</keyword>
<dbReference type="InterPro" id="IPR025932">
    <property type="entry name" value="Trypano_VSG_B_N_dom"/>
</dbReference>
<keyword evidence="8" id="KW-0449">Lipoprotein</keyword>
<sequence>MMKITTQTLRVSGITFFLLELVRRGNVANLDNAQQFNHLCKLMRLPEADITLDVAADSADSLYQEILQLNMSVADDHWKNQMAIAQKGKRAPDIAKNFSLQEKEVDRTWTTHWDKWVDTYAAIKDDSKTPQEIKQASLKSHSAHQKAAAEIAIRQLVHKAAIYKSELDKLKATTEKVTAEQAKKRITAAVYGGDCTAAEYETAIAWISYTQTRSNDCTGTQASTAAVTLLCICAKDNNGDNSEPFIRTQRATSTWATGSTTNIKTAFNEILGHCHKISRIKLAPEFLEQIAADIRADIKIISGAGYFGAYSATNCGGRSNAGLCVKYSGYTADPKTHNGKLPWLDDIEALAAELREQRQAITDFNVLHEALKTTRQSAFAIPTIMAGYKQPGAAEAEKHIPTETSNKQVQTEKECNKIDKDTDCTATPKCKWDTEENDEKKRCALSKEGKKEVQQAAERAGEPQTGCAKHGYDKTACKNDKTGDKQNCAFREGKEGEDDKDTEKCRNGSFLVKNKFS</sequence>
<comment type="subcellular location">
    <subcellularLocation>
        <location evidence="2">Cell membrane</location>
        <topology evidence="2">Lipid-anchor</topology>
        <topology evidence="2">GPI-anchor</topology>
    </subcellularLocation>
</comment>
<evidence type="ECO:0000256" key="3">
    <source>
        <dbReference type="ARBA" id="ARBA00022475"/>
    </source>
</evidence>
<dbReference type="InterPro" id="IPR019609">
    <property type="entry name" value="Variant_surf_glycoprt_trypan_C"/>
</dbReference>
<name>A0A1J0R473_9TRYP</name>
<evidence type="ECO:0000256" key="2">
    <source>
        <dbReference type="ARBA" id="ARBA00004609"/>
    </source>
</evidence>
<feature type="region of interest" description="Disordered" evidence="9">
    <location>
        <begin position="447"/>
        <end position="485"/>
    </location>
</feature>
<accession>A0A1J0R473</accession>
<dbReference type="EMBL" id="KX698680">
    <property type="protein sequence ID" value="APD72636.1"/>
    <property type="molecule type" value="Genomic_DNA"/>
</dbReference>
<dbReference type="VEuPathDB" id="TriTrypDB:Tb1125.Tb10.v4.0089"/>
<keyword evidence="7" id="KW-0325">Glycoprotein</keyword>
<evidence type="ECO:0000256" key="7">
    <source>
        <dbReference type="ARBA" id="ARBA00023180"/>
    </source>
</evidence>
<evidence type="ECO:0000256" key="9">
    <source>
        <dbReference type="SAM" id="MobiDB-lite"/>
    </source>
</evidence>
<evidence type="ECO:0000256" key="1">
    <source>
        <dbReference type="ARBA" id="ARBA00002523"/>
    </source>
</evidence>
<feature type="domain" description="Trypanosome variant surface glycoprotein C-terminal" evidence="10">
    <location>
        <begin position="415"/>
        <end position="516"/>
    </location>
</feature>
<keyword evidence="5" id="KW-0732">Signal</keyword>
<dbReference type="AlphaFoldDB" id="A0A1J0R473"/>
<dbReference type="VEuPathDB" id="TriTrypDB:Tb427_000444500"/>
<evidence type="ECO:0000256" key="8">
    <source>
        <dbReference type="ARBA" id="ARBA00023288"/>
    </source>
</evidence>
<dbReference type="Pfam" id="PF10659">
    <property type="entry name" value="Trypan_glycop_C"/>
    <property type="match status" value="1"/>
</dbReference>